<dbReference type="OrthoDB" id="5416147at2"/>
<dbReference type="InterPro" id="IPR029058">
    <property type="entry name" value="AB_hydrolase_fold"/>
</dbReference>
<evidence type="ECO:0000259" key="2">
    <source>
        <dbReference type="Pfam" id="PF00561"/>
    </source>
</evidence>
<dbReference type="InterPro" id="IPR050266">
    <property type="entry name" value="AB_hydrolase_sf"/>
</dbReference>
<evidence type="ECO:0000256" key="1">
    <source>
        <dbReference type="ARBA" id="ARBA00022801"/>
    </source>
</evidence>
<dbReference type="EMBL" id="CP042435">
    <property type="protein sequence ID" value="QEC66921.1"/>
    <property type="molecule type" value="Genomic_DNA"/>
</dbReference>
<keyword evidence="4" id="KW-1185">Reference proteome</keyword>
<proteinExistence type="predicted"/>
<organism evidence="3 4">
    <name type="scientific">Panacibacter ginsenosidivorans</name>
    <dbReference type="NCBI Taxonomy" id="1813871"/>
    <lineage>
        <taxon>Bacteria</taxon>
        <taxon>Pseudomonadati</taxon>
        <taxon>Bacteroidota</taxon>
        <taxon>Chitinophagia</taxon>
        <taxon>Chitinophagales</taxon>
        <taxon>Chitinophagaceae</taxon>
        <taxon>Panacibacter</taxon>
    </lineage>
</organism>
<dbReference type="GO" id="GO:0016787">
    <property type="term" value="F:hydrolase activity"/>
    <property type="evidence" value="ECO:0007669"/>
    <property type="project" value="UniProtKB-KW"/>
</dbReference>
<evidence type="ECO:0000313" key="3">
    <source>
        <dbReference type="EMBL" id="QEC66921.1"/>
    </source>
</evidence>
<protein>
    <submittedName>
        <fullName evidence="3">Alpha/beta hydrolase</fullName>
    </submittedName>
</protein>
<dbReference type="SUPFAM" id="SSF53474">
    <property type="entry name" value="alpha/beta-Hydrolases"/>
    <property type="match status" value="1"/>
</dbReference>
<feature type="domain" description="AB hydrolase-1" evidence="2">
    <location>
        <begin position="78"/>
        <end position="201"/>
    </location>
</feature>
<gene>
    <name evidence="3" type="ORF">FRZ67_06275</name>
</gene>
<dbReference type="AlphaFoldDB" id="A0A5B8V7X4"/>
<dbReference type="Pfam" id="PF00561">
    <property type="entry name" value="Abhydrolase_1"/>
    <property type="match status" value="1"/>
</dbReference>
<reference evidence="3 4" key="1">
    <citation type="journal article" date="2016" name="Int. J. Syst. Evol. Microbiol.">
        <title>Panacibacter ginsenosidivorans gen. nov., sp. nov., with ginsenoside converting activity isolated from soil of a ginseng field.</title>
        <authorList>
            <person name="Siddiqi M.Z."/>
            <person name="Muhammad Shafi S."/>
            <person name="Choi K.D."/>
            <person name="Im W.T."/>
        </authorList>
    </citation>
    <scope>NUCLEOTIDE SEQUENCE [LARGE SCALE GENOMIC DNA]</scope>
    <source>
        <strain evidence="3 4">Gsoil1550</strain>
    </source>
</reference>
<dbReference type="PANTHER" id="PTHR43798:SF31">
    <property type="entry name" value="AB HYDROLASE SUPERFAMILY PROTEIN YCLE"/>
    <property type="match status" value="1"/>
</dbReference>
<dbReference type="Proteomes" id="UP000321533">
    <property type="component" value="Chromosome"/>
</dbReference>
<dbReference type="PANTHER" id="PTHR43798">
    <property type="entry name" value="MONOACYLGLYCEROL LIPASE"/>
    <property type="match status" value="1"/>
</dbReference>
<dbReference type="InterPro" id="IPR000073">
    <property type="entry name" value="AB_hydrolase_1"/>
</dbReference>
<dbReference type="Gene3D" id="3.40.50.1820">
    <property type="entry name" value="alpha/beta hydrolase"/>
    <property type="match status" value="1"/>
</dbReference>
<dbReference type="RefSeq" id="WP_147188721.1">
    <property type="nucleotide sequence ID" value="NZ_CP042435.1"/>
</dbReference>
<dbReference type="KEGG" id="pgin:FRZ67_06275"/>
<dbReference type="GO" id="GO:0016020">
    <property type="term" value="C:membrane"/>
    <property type="evidence" value="ECO:0007669"/>
    <property type="project" value="TreeGrafter"/>
</dbReference>
<evidence type="ECO:0000313" key="4">
    <source>
        <dbReference type="Proteomes" id="UP000321533"/>
    </source>
</evidence>
<accession>A0A5B8V7X4</accession>
<sequence>MRFLKWLAIIIIGIFIIYLLGPSPVTPVYTITMPSVPATPNELETYIKNNEAQHTLKKDNEARIVWANDSLKQKTEYAIVYLHGFSASQEEGEPIHRTIAKEFGCNLYLSRLAEHGIDTTEPMINLTAGEYWESAKQALAIGKQLGNKIILMGCSTGGTNALQLAAAYPNDIAALVLMSPNIAINNDKAYLLNNHWGFQLAKMIIGSDHITSSDQRDIFKEYWYSYYPLQATVQLQELLETTMTKETFEKVKQPTLLLYYYKDSIHQDSVVSVPAMLKMFDELGSATKIKQALPNTGDHVLGSYIKSKDLRSVQIAIDNFMQQTLGLKKQEDIVIDNSIQLRQ</sequence>
<name>A0A5B8V7X4_9BACT</name>
<keyword evidence="1 3" id="KW-0378">Hydrolase</keyword>